<gene>
    <name evidence="1" type="ORF">HUW48_16290</name>
</gene>
<evidence type="ECO:0000313" key="1">
    <source>
        <dbReference type="EMBL" id="QMU29501.1"/>
    </source>
</evidence>
<accession>A0A7L7L9J0</accession>
<dbReference type="Proteomes" id="UP000514509">
    <property type="component" value="Chromosome"/>
</dbReference>
<dbReference type="RefSeq" id="WP_182411960.1">
    <property type="nucleotide sequence ID" value="NZ_CP055153.1"/>
</dbReference>
<evidence type="ECO:0000313" key="2">
    <source>
        <dbReference type="Proteomes" id="UP000514509"/>
    </source>
</evidence>
<sequence>MNKVYFTITLLTFLAAIASCQDRKNIVVTGKVIDEKTGEPITNAEVVVLGWYMNNIDDASFAKQNLTTDKNGNFKARFVKGHQIDVASKAKGYQPTRSYNELNKNEIVVNLKLARQRDNPTLKSLLTTDNISAEPGKEPTFLRVRIYGDKDGKELDFKKAETFGYDFKSQTTHSDTTQSDIWFRIIKKEEQPTTIVAAPNGGIIPILNKDVNTSLLYEKTIAPTSGYFSPYRLKGDEAGFFVLCRDGKSYGKIILEQSEVDLSSPDGKGSFYKEFGNNFSSIYQTNGTNDLSYSVSDIDLEDFLVTLGTDRAKKKP</sequence>
<reference evidence="1 2" key="1">
    <citation type="submission" date="2020-06" db="EMBL/GenBank/DDBJ databases">
        <authorList>
            <person name="Hwang Y.J."/>
        </authorList>
    </citation>
    <scope>NUCLEOTIDE SEQUENCE [LARGE SCALE GENOMIC DNA]</scope>
    <source>
        <strain evidence="1 2">KUDC8001</strain>
    </source>
</reference>
<dbReference type="PROSITE" id="PS51257">
    <property type="entry name" value="PROKAR_LIPOPROTEIN"/>
    <property type="match status" value="1"/>
</dbReference>
<keyword evidence="1" id="KW-0121">Carboxypeptidase</keyword>
<dbReference type="AlphaFoldDB" id="A0A7L7L9J0"/>
<name>A0A7L7L9J0_9BACT</name>
<dbReference type="Gene3D" id="2.60.40.1120">
    <property type="entry name" value="Carboxypeptidase-like, regulatory domain"/>
    <property type="match status" value="1"/>
</dbReference>
<dbReference type="SUPFAM" id="SSF49464">
    <property type="entry name" value="Carboxypeptidase regulatory domain-like"/>
    <property type="match status" value="1"/>
</dbReference>
<dbReference type="Pfam" id="PF13620">
    <property type="entry name" value="CarboxypepD_reg"/>
    <property type="match status" value="1"/>
</dbReference>
<dbReference type="KEGG" id="add:HUW48_16290"/>
<keyword evidence="1" id="KW-0645">Protease</keyword>
<keyword evidence="2" id="KW-1185">Reference proteome</keyword>
<dbReference type="EMBL" id="CP055153">
    <property type="protein sequence ID" value="QMU29501.1"/>
    <property type="molecule type" value="Genomic_DNA"/>
</dbReference>
<proteinExistence type="predicted"/>
<organism evidence="1 2">
    <name type="scientific">Adhaeribacter radiodurans</name>
    <dbReference type="NCBI Taxonomy" id="2745197"/>
    <lineage>
        <taxon>Bacteria</taxon>
        <taxon>Pseudomonadati</taxon>
        <taxon>Bacteroidota</taxon>
        <taxon>Cytophagia</taxon>
        <taxon>Cytophagales</taxon>
        <taxon>Hymenobacteraceae</taxon>
        <taxon>Adhaeribacter</taxon>
    </lineage>
</organism>
<reference evidence="1 2" key="2">
    <citation type="submission" date="2020-08" db="EMBL/GenBank/DDBJ databases">
        <title>Adhaeribacter dokdonensis sp. nov., isolated from the rhizosphere of Elymus tsukushiensis, a plant native to the Dokdo Islands, Republic of Korea.</title>
        <authorList>
            <person name="Ghim S.Y."/>
        </authorList>
    </citation>
    <scope>NUCLEOTIDE SEQUENCE [LARGE SCALE GENOMIC DNA]</scope>
    <source>
        <strain evidence="1 2">KUDC8001</strain>
    </source>
</reference>
<dbReference type="InterPro" id="IPR008969">
    <property type="entry name" value="CarboxyPept-like_regulatory"/>
</dbReference>
<keyword evidence="1" id="KW-0378">Hydrolase</keyword>
<dbReference type="GO" id="GO:0004180">
    <property type="term" value="F:carboxypeptidase activity"/>
    <property type="evidence" value="ECO:0007669"/>
    <property type="project" value="UniProtKB-KW"/>
</dbReference>
<protein>
    <submittedName>
        <fullName evidence="1">Carboxypeptidase regulatory-like domain-containing protein</fullName>
    </submittedName>
</protein>